<dbReference type="Pfam" id="PF13858">
    <property type="entry name" value="DUF4199"/>
    <property type="match status" value="1"/>
</dbReference>
<dbReference type="RefSeq" id="WP_090246486.1">
    <property type="nucleotide sequence ID" value="NZ_FPAS01000001.1"/>
</dbReference>
<reference evidence="2 3" key="1">
    <citation type="submission" date="2016-10" db="EMBL/GenBank/DDBJ databases">
        <authorList>
            <person name="de Groot N.N."/>
        </authorList>
    </citation>
    <scope>NUCLEOTIDE SEQUENCE [LARGE SCALE GENOMIC DNA]</scope>
    <source>
        <strain evidence="2 3">CGMCC 1.7005</strain>
    </source>
</reference>
<proteinExistence type="predicted"/>
<feature type="transmembrane region" description="Helical" evidence="1">
    <location>
        <begin position="7"/>
        <end position="26"/>
    </location>
</feature>
<dbReference type="AlphaFoldDB" id="A0A1I6Y9W5"/>
<dbReference type="InterPro" id="IPR025250">
    <property type="entry name" value="DUF4199"/>
</dbReference>
<dbReference type="EMBL" id="FPAS01000001">
    <property type="protein sequence ID" value="SFT47329.1"/>
    <property type="molecule type" value="Genomic_DNA"/>
</dbReference>
<organism evidence="2 3">
    <name type="scientific">Lishizhenia tianjinensis</name>
    <dbReference type="NCBI Taxonomy" id="477690"/>
    <lineage>
        <taxon>Bacteria</taxon>
        <taxon>Pseudomonadati</taxon>
        <taxon>Bacteroidota</taxon>
        <taxon>Flavobacteriia</taxon>
        <taxon>Flavobacteriales</taxon>
        <taxon>Crocinitomicaceae</taxon>
        <taxon>Lishizhenia</taxon>
    </lineage>
</organism>
<protein>
    <recommendedName>
        <fullName evidence="4">DUF4199 domain-containing protein</fullName>
    </recommendedName>
</protein>
<evidence type="ECO:0000313" key="3">
    <source>
        <dbReference type="Proteomes" id="UP000236454"/>
    </source>
</evidence>
<accession>A0A1I6Y9W5</accession>
<feature type="transmembrane region" description="Helical" evidence="1">
    <location>
        <begin position="32"/>
        <end position="53"/>
    </location>
</feature>
<gene>
    <name evidence="2" type="ORF">SAMN05216474_0754</name>
</gene>
<sequence>MRPALKYGLLFAAGWIVLKMIFKALGILQDDLFVPGLINNFFLLLAIAFGLYFEKKKEGLGNGTALSDIKNAMIAGTPYAVIVSVFIFFYYKDVSPEYVENRAQERIDMVYKAMQRPAYVDSLKMSDAKYAVMTNEEIYSEMKEGILSSFDTNFLLTFSLLGLIVLAVTYSIFTTVIFRKILLRDYYK</sequence>
<keyword evidence="1" id="KW-1133">Transmembrane helix</keyword>
<dbReference type="OrthoDB" id="1467029at2"/>
<evidence type="ECO:0008006" key="4">
    <source>
        <dbReference type="Google" id="ProtNLM"/>
    </source>
</evidence>
<feature type="transmembrane region" description="Helical" evidence="1">
    <location>
        <begin position="154"/>
        <end position="178"/>
    </location>
</feature>
<feature type="transmembrane region" description="Helical" evidence="1">
    <location>
        <begin position="73"/>
        <end position="91"/>
    </location>
</feature>
<keyword evidence="1" id="KW-0812">Transmembrane</keyword>
<dbReference type="Proteomes" id="UP000236454">
    <property type="component" value="Unassembled WGS sequence"/>
</dbReference>
<evidence type="ECO:0000256" key="1">
    <source>
        <dbReference type="SAM" id="Phobius"/>
    </source>
</evidence>
<keyword evidence="3" id="KW-1185">Reference proteome</keyword>
<name>A0A1I6Y9W5_9FLAO</name>
<evidence type="ECO:0000313" key="2">
    <source>
        <dbReference type="EMBL" id="SFT47329.1"/>
    </source>
</evidence>
<keyword evidence="1" id="KW-0472">Membrane</keyword>